<proteinExistence type="predicted"/>
<gene>
    <name evidence="2" type="ORF">AMTR_s00098p00098950</name>
</gene>
<evidence type="ECO:0000313" key="3">
    <source>
        <dbReference type="Proteomes" id="UP000017836"/>
    </source>
</evidence>
<accession>W1NYS9</accession>
<dbReference type="Proteomes" id="UP000017836">
    <property type="component" value="Unassembled WGS sequence"/>
</dbReference>
<protein>
    <submittedName>
        <fullName evidence="2">Uncharacterized protein</fullName>
    </submittedName>
</protein>
<dbReference type="AlphaFoldDB" id="W1NYS9"/>
<feature type="region of interest" description="Disordered" evidence="1">
    <location>
        <begin position="125"/>
        <end position="151"/>
    </location>
</feature>
<keyword evidence="3" id="KW-1185">Reference proteome</keyword>
<evidence type="ECO:0000313" key="2">
    <source>
        <dbReference type="EMBL" id="ERM99844.1"/>
    </source>
</evidence>
<dbReference type="EMBL" id="KI394979">
    <property type="protein sequence ID" value="ERM99844.1"/>
    <property type="molecule type" value="Genomic_DNA"/>
</dbReference>
<sequence>MRALKAVNAMCIDQAMNVMCTKQAMRAMCTKQARRAMCTKQAMNAMCTEQAMRAMCTKHYASLGYHKGHGDRVHRTSLEGRHENGARVAWPSPFGVMGGGRGVCIGMGWCSCPICARENESQRVGRASRPIWTRDTENESVALPSRLENKR</sequence>
<dbReference type="HOGENOM" id="CLU_1909496_0_0_1"/>
<organism evidence="2 3">
    <name type="scientific">Amborella trichopoda</name>
    <dbReference type="NCBI Taxonomy" id="13333"/>
    <lineage>
        <taxon>Eukaryota</taxon>
        <taxon>Viridiplantae</taxon>
        <taxon>Streptophyta</taxon>
        <taxon>Embryophyta</taxon>
        <taxon>Tracheophyta</taxon>
        <taxon>Spermatophyta</taxon>
        <taxon>Magnoliopsida</taxon>
        <taxon>Amborellales</taxon>
        <taxon>Amborellaceae</taxon>
        <taxon>Amborella</taxon>
    </lineage>
</organism>
<evidence type="ECO:0000256" key="1">
    <source>
        <dbReference type="SAM" id="MobiDB-lite"/>
    </source>
</evidence>
<name>W1NYS9_AMBTC</name>
<dbReference type="Gramene" id="ERM99844">
    <property type="protein sequence ID" value="ERM99844"/>
    <property type="gene ID" value="AMTR_s00098p00098950"/>
</dbReference>
<reference evidence="3" key="1">
    <citation type="journal article" date="2013" name="Science">
        <title>The Amborella genome and the evolution of flowering plants.</title>
        <authorList>
            <consortium name="Amborella Genome Project"/>
        </authorList>
    </citation>
    <scope>NUCLEOTIDE SEQUENCE [LARGE SCALE GENOMIC DNA]</scope>
</reference>